<feature type="non-terminal residue" evidence="2">
    <location>
        <position position="161"/>
    </location>
</feature>
<comment type="caution">
    <text evidence="2">The sequence shown here is derived from an EMBL/GenBank/DDBJ whole genome shotgun (WGS) entry which is preliminary data.</text>
</comment>
<proteinExistence type="predicted"/>
<feature type="compositionally biased region" description="Polar residues" evidence="1">
    <location>
        <begin position="28"/>
        <end position="56"/>
    </location>
</feature>
<dbReference type="AlphaFoldDB" id="A0A699YMU7"/>
<reference evidence="2 3" key="1">
    <citation type="submission" date="2020-02" db="EMBL/GenBank/DDBJ databases">
        <title>Draft genome sequence of Haematococcus lacustris strain NIES-144.</title>
        <authorList>
            <person name="Morimoto D."/>
            <person name="Nakagawa S."/>
            <person name="Yoshida T."/>
            <person name="Sawayama S."/>
        </authorList>
    </citation>
    <scope>NUCLEOTIDE SEQUENCE [LARGE SCALE GENOMIC DNA]</scope>
    <source>
        <strain evidence="2 3">NIES-144</strain>
    </source>
</reference>
<evidence type="ECO:0000313" key="3">
    <source>
        <dbReference type="Proteomes" id="UP000485058"/>
    </source>
</evidence>
<feature type="region of interest" description="Disordered" evidence="1">
    <location>
        <begin position="1"/>
        <end position="90"/>
    </location>
</feature>
<organism evidence="2 3">
    <name type="scientific">Haematococcus lacustris</name>
    <name type="common">Green alga</name>
    <name type="synonym">Haematococcus pluvialis</name>
    <dbReference type="NCBI Taxonomy" id="44745"/>
    <lineage>
        <taxon>Eukaryota</taxon>
        <taxon>Viridiplantae</taxon>
        <taxon>Chlorophyta</taxon>
        <taxon>core chlorophytes</taxon>
        <taxon>Chlorophyceae</taxon>
        <taxon>CS clade</taxon>
        <taxon>Chlamydomonadales</taxon>
        <taxon>Haematococcaceae</taxon>
        <taxon>Haematococcus</taxon>
    </lineage>
</organism>
<sequence>MLPLPRSSSSISSLSPGPLPKGPPAAQRLNSLPSPLNNTPGLQSKRSLSAFSPQLQASGASFGGGAASSGGSHPRLQQQGARPRLPDPRLFNRLSGGVQAEVLHLLLSVQGLKGEDFDEGVVYQLLAKSSEEEAVAALRALGALGPDQLTGMLHVPSYLAH</sequence>
<accession>A0A699YMU7</accession>
<name>A0A699YMU7_HAELA</name>
<gene>
    <name evidence="2" type="ORF">HaLaN_02203</name>
</gene>
<evidence type="ECO:0000313" key="2">
    <source>
        <dbReference type="EMBL" id="GFH07409.1"/>
    </source>
</evidence>
<evidence type="ECO:0000256" key="1">
    <source>
        <dbReference type="SAM" id="MobiDB-lite"/>
    </source>
</evidence>
<dbReference type="EMBL" id="BLLF01000093">
    <property type="protein sequence ID" value="GFH07409.1"/>
    <property type="molecule type" value="Genomic_DNA"/>
</dbReference>
<keyword evidence="3" id="KW-1185">Reference proteome</keyword>
<dbReference type="Proteomes" id="UP000485058">
    <property type="component" value="Unassembled WGS sequence"/>
</dbReference>
<protein>
    <submittedName>
        <fullName evidence="2">Uncharacterized protein</fullName>
    </submittedName>
</protein>
<feature type="compositionally biased region" description="Low complexity" evidence="1">
    <location>
        <begin position="1"/>
        <end position="16"/>
    </location>
</feature>